<name>A6ZWR1_YEAS7</name>
<keyword evidence="2" id="KW-0235">DNA replication</keyword>
<keyword evidence="4" id="KW-0143">Chaperone</keyword>
<dbReference type="SMR" id="A6ZWR1"/>
<dbReference type="InterPro" id="IPR022043">
    <property type="entry name" value="CAF1A_DD"/>
</dbReference>
<gene>
    <name evidence="11" type="primary">RLF2</name>
    <name evidence="11" type="ORF">SCY_5738</name>
</gene>
<dbReference type="Pfam" id="PF12253">
    <property type="entry name" value="CAF1A_dimeriz"/>
    <property type="match status" value="1"/>
</dbReference>
<sequence length="606" mass="70210">MEQHLKSIPLQDDTKKKGILSFFQNTTTVKSNKFLTKEKDVITLDDPKEDVSGPMIETVKQETMKSINKECADEMKTTPKKANAEDKLLCYKNSPIQSTKYDRNTNKQVPNGNIIAIETKSRSSSPCSKRELSSSKKEEAKREKELKKQQRAEEKHRKELLRQEEKKKKELKVEEERQRRAELKKQKEEEKRRKEEARLEAKRRKEEERLKKEEEIRLKEEAKERAQSRIGNFFKKLSDSNTPVVEKSDYEKFFLPFYAKDGVRVSNKWKLTKVELEGSKRKIDDELLNSKDKTSSDDLLNWLQSRRLPRGHKIKRKAVDVLQQMPLKEKTDDELQSLLAQVPHKYIKFYENVRPPFIGTYSMDFTLPPNDPFSTKGTGFNYDYDSDVEWVNEEEEGEVDNLESGEEEEEEEDDEDVPSEGEFDGFLDSEENSDLDGLPCAKRKFVGPLIPTICLKSNFENLSEENKRYLQQLKAEVIIETDGPIDPFKEPKTSSLPSKRSNSDLQAQTASQSQSPEKKQKAMITDPMDLLRLFDGVQDSTFSLGTVTEIAQKNLPQYNKQTIKNTIKEYAIRSSGKGDLPRKWVIKDAQNWENLRANANMPTPSL</sequence>
<evidence type="ECO:0000259" key="8">
    <source>
        <dbReference type="Pfam" id="PF11600"/>
    </source>
</evidence>
<evidence type="ECO:0000256" key="2">
    <source>
        <dbReference type="ARBA" id="ARBA00022705"/>
    </source>
</evidence>
<evidence type="ECO:0000256" key="5">
    <source>
        <dbReference type="ARBA" id="ARBA00023204"/>
    </source>
</evidence>
<dbReference type="GO" id="GO:0006260">
    <property type="term" value="P:DNA replication"/>
    <property type="evidence" value="ECO:0007669"/>
    <property type="project" value="UniProtKB-KW"/>
</dbReference>
<dbReference type="InterPro" id="IPR021644">
    <property type="entry name" value="CAF-1_p150_acidic"/>
</dbReference>
<dbReference type="InterPro" id="IPR048800">
    <property type="entry name" value="Cac1-like_C"/>
</dbReference>
<evidence type="ECO:0000256" key="1">
    <source>
        <dbReference type="ARBA" id="ARBA00004123"/>
    </source>
</evidence>
<reference evidence="11 12" key="1">
    <citation type="journal article" date="2007" name="Proc. Natl. Acad. Sci. U.S.A.">
        <title>Genome sequencing and comparative analysis of Saccharomyces cerevisiae strain YJM789.</title>
        <authorList>
            <person name="Wei W."/>
            <person name="McCusker J.H."/>
            <person name="Hyman R.W."/>
            <person name="Jones T."/>
            <person name="Ning Y."/>
            <person name="Cao Z."/>
            <person name="Gu Z."/>
            <person name="Bruno D."/>
            <person name="Miranda M."/>
            <person name="Nguyen M."/>
            <person name="Wilhelmy J."/>
            <person name="Komp C."/>
            <person name="Tamse R."/>
            <person name="Wang X."/>
            <person name="Jia P."/>
            <person name="Luedi P."/>
            <person name="Oefner P.J."/>
            <person name="David L."/>
            <person name="Dietrich F.S."/>
            <person name="Li Y."/>
            <person name="Davis R.W."/>
            <person name="Steinmetz L.M."/>
        </authorList>
    </citation>
    <scope>NUCLEOTIDE SEQUENCE [LARGE SCALE GENOMIC DNA]</scope>
    <source>
        <strain evidence="11 12">YJM789</strain>
    </source>
</reference>
<evidence type="ECO:0000256" key="4">
    <source>
        <dbReference type="ARBA" id="ARBA00023186"/>
    </source>
</evidence>
<feature type="region of interest" description="Disordered" evidence="7">
    <location>
        <begin position="116"/>
        <end position="212"/>
    </location>
</feature>
<feature type="region of interest" description="Disordered" evidence="7">
    <location>
        <begin position="393"/>
        <end position="438"/>
    </location>
</feature>
<dbReference type="GO" id="GO:0005634">
    <property type="term" value="C:nucleus"/>
    <property type="evidence" value="ECO:0007669"/>
    <property type="project" value="UniProtKB-SubCell"/>
</dbReference>
<comment type="caution">
    <text evidence="11">The sequence shown here is derived from an EMBL/GenBank/DDBJ whole genome shotgun (WGS) entry which is preliminary data.</text>
</comment>
<keyword evidence="5" id="KW-0234">DNA repair</keyword>
<feature type="domain" description="Chromatin assembly factor 1 subunit A dimerization" evidence="9">
    <location>
        <begin position="345"/>
        <end position="416"/>
    </location>
</feature>
<protein>
    <submittedName>
        <fullName evidence="11">Chromatin assembly factor-I (CAF-I) p90 subunit</fullName>
    </submittedName>
</protein>
<feature type="compositionally biased region" description="Basic and acidic residues" evidence="7">
    <location>
        <begin position="128"/>
        <end position="212"/>
    </location>
</feature>
<organism evidence="11 12">
    <name type="scientific">Saccharomyces cerevisiae (strain YJM789)</name>
    <name type="common">Baker's yeast</name>
    <dbReference type="NCBI Taxonomy" id="307796"/>
    <lineage>
        <taxon>Eukaryota</taxon>
        <taxon>Fungi</taxon>
        <taxon>Dikarya</taxon>
        <taxon>Ascomycota</taxon>
        <taxon>Saccharomycotina</taxon>
        <taxon>Saccharomycetes</taxon>
        <taxon>Saccharomycetales</taxon>
        <taxon>Saccharomycetaceae</taxon>
        <taxon>Saccharomyces</taxon>
    </lineage>
</organism>
<dbReference type="AlphaFoldDB" id="A6ZWR1"/>
<proteinExistence type="predicted"/>
<evidence type="ECO:0000256" key="3">
    <source>
        <dbReference type="ARBA" id="ARBA00022763"/>
    </source>
</evidence>
<evidence type="ECO:0000256" key="7">
    <source>
        <dbReference type="SAM" id="MobiDB-lite"/>
    </source>
</evidence>
<dbReference type="PANTHER" id="PTHR15272:SF0">
    <property type="entry name" value="CHROMATIN ASSEMBLY FACTOR 1 SUBUNIT A"/>
    <property type="match status" value="1"/>
</dbReference>
<accession>A6ZWR1</accession>
<dbReference type="GO" id="GO:0006281">
    <property type="term" value="P:DNA repair"/>
    <property type="evidence" value="ECO:0007669"/>
    <property type="project" value="UniProtKB-KW"/>
</dbReference>
<feature type="domain" description="Chromatin assembly factor 1 subunit Cac1-like C-terminal" evidence="10">
    <location>
        <begin position="530"/>
        <end position="586"/>
    </location>
</feature>
<keyword evidence="6" id="KW-0539">Nucleus</keyword>
<evidence type="ECO:0000313" key="12">
    <source>
        <dbReference type="Proteomes" id="UP000007060"/>
    </source>
</evidence>
<evidence type="ECO:0000259" key="10">
    <source>
        <dbReference type="Pfam" id="PF21796"/>
    </source>
</evidence>
<dbReference type="PANTHER" id="PTHR15272">
    <property type="entry name" value="CHROMATIN ASSEMBLY FACTOR 1 SUBUNIT A CAF-1 SUBUNIT A"/>
    <property type="match status" value="1"/>
</dbReference>
<dbReference type="Pfam" id="PF21796">
    <property type="entry name" value="Cac1_C"/>
    <property type="match status" value="1"/>
</dbReference>
<feature type="compositionally biased region" description="Polar residues" evidence="7">
    <location>
        <begin position="493"/>
        <end position="515"/>
    </location>
</feature>
<keyword evidence="3" id="KW-0227">DNA damage</keyword>
<evidence type="ECO:0000256" key="6">
    <source>
        <dbReference type="ARBA" id="ARBA00023242"/>
    </source>
</evidence>
<dbReference type="GO" id="GO:0033186">
    <property type="term" value="C:CAF-1 complex"/>
    <property type="evidence" value="ECO:0007669"/>
    <property type="project" value="TreeGrafter"/>
</dbReference>
<feature type="compositionally biased region" description="Acidic residues" evidence="7">
    <location>
        <begin position="393"/>
        <end position="434"/>
    </location>
</feature>
<evidence type="ECO:0000259" key="9">
    <source>
        <dbReference type="Pfam" id="PF12253"/>
    </source>
</evidence>
<dbReference type="Pfam" id="PF11600">
    <property type="entry name" value="CAF1A_acidic"/>
    <property type="match status" value="1"/>
</dbReference>
<dbReference type="OrthoDB" id="79480at2759"/>
<dbReference type="EMBL" id="AAFW02000135">
    <property type="protein sequence ID" value="EDN61153.1"/>
    <property type="molecule type" value="Genomic_DNA"/>
</dbReference>
<dbReference type="GO" id="GO:0006334">
    <property type="term" value="P:nucleosome assembly"/>
    <property type="evidence" value="ECO:0007669"/>
    <property type="project" value="TreeGrafter"/>
</dbReference>
<feature type="domain" description="Chromatin assembly factor 1 p150 subunit acidic region" evidence="8">
    <location>
        <begin position="129"/>
        <end position="263"/>
    </location>
</feature>
<feature type="region of interest" description="Disordered" evidence="7">
    <location>
        <begin position="483"/>
        <end position="520"/>
    </location>
</feature>
<evidence type="ECO:0000313" key="11">
    <source>
        <dbReference type="EMBL" id="EDN61153.1"/>
    </source>
</evidence>
<dbReference type="Proteomes" id="UP000007060">
    <property type="component" value="Unassembled WGS sequence"/>
</dbReference>
<dbReference type="HOGENOM" id="CLU_028547_0_0_1"/>
<comment type="subcellular location">
    <subcellularLocation>
        <location evidence="1">Nucleus</location>
    </subcellularLocation>
</comment>